<dbReference type="InterPro" id="IPR003593">
    <property type="entry name" value="AAA+_ATPase"/>
</dbReference>
<dbReference type="CDD" id="cd00009">
    <property type="entry name" value="AAA"/>
    <property type="match status" value="1"/>
</dbReference>
<evidence type="ECO:0000256" key="4">
    <source>
        <dbReference type="ARBA" id="ARBA00030759"/>
    </source>
</evidence>
<gene>
    <name evidence="7" type="ORF">TcarDRAFT_0433</name>
</gene>
<reference evidence="7 8" key="1">
    <citation type="submission" date="2007-01" db="EMBL/GenBank/DDBJ databases">
        <title>Annotation of the draft genome assembly of Thermosinus carboxydivorans Nor1.</title>
        <authorList>
            <consortium name="US DOE Joint Genome Institute (JGI-ORNL)"/>
            <person name="Larimer F."/>
            <person name="Land M."/>
            <person name="Hauser L."/>
        </authorList>
    </citation>
    <scope>NUCLEOTIDE SEQUENCE [LARGE SCALE GENOMIC DNA]</scope>
    <source>
        <strain evidence="7 8">Nor1</strain>
    </source>
</reference>
<dbReference type="GO" id="GO:0005524">
    <property type="term" value="F:ATP binding"/>
    <property type="evidence" value="ECO:0007669"/>
    <property type="project" value="UniProtKB-KW"/>
</dbReference>
<proteinExistence type="inferred from homology"/>
<comment type="caution">
    <text evidence="7">The sequence shown here is derived from an EMBL/GenBank/DDBJ whole genome shotgun (WGS) entry which is preliminary data.</text>
</comment>
<accession>A1HT90</accession>
<sequence length="454" mass="48615">MQLYHRLVRHSGNQNLFQAVEMSLAALVNGHPFHIHVEGLRGTGKTTIMRAARELLPPIVRVKNCLYNCDPAAPHCPEHRGLSAETLAKLGAETVPRPFLEISHAAKIGTVVGSIDLAKLTNSASPLAAFLPGTIPQAHRGIIFIDEINRLADTAPELVDVLLDVMGTKPGRIQLEETGLPSCEFPVNVTVWAASNPDEEPGALAQIRKQLADRFDIVVVMGRPGSYQDVLAILNCRKQRESSQTAAGKPLACGDLASMTVPVTIRDILAKIYIDFSLESLRAVEALETAAMLAALSAGRRVVEISDVSRVVPLVLNHRTDYSTITNILRYLETLASPRPLTIGHNVAVTPAAETGQSQSEKISHAGKGQISGLWSALKKLFGTKQGQTTEPSAPPPSKTIFGQKAPKHTTVGRSPQIANPAETPIAAPPKPAVPLTSLAVEQYVTGEEKSSHG</sequence>
<dbReference type="InterPro" id="IPR045006">
    <property type="entry name" value="CHLI-like"/>
</dbReference>
<dbReference type="InterPro" id="IPR041628">
    <property type="entry name" value="ChlI/MoxR_AAA_lid"/>
</dbReference>
<dbReference type="PANTHER" id="PTHR32039:SF9">
    <property type="entry name" value="MAGNESIUM-CHELATASE SUBUNIT CHLI-2, CHLOROPLASTIC"/>
    <property type="match status" value="1"/>
</dbReference>
<keyword evidence="7" id="KW-0436">Ligase</keyword>
<evidence type="ECO:0000313" key="8">
    <source>
        <dbReference type="Proteomes" id="UP000005139"/>
    </source>
</evidence>
<reference evidence="7 8" key="2">
    <citation type="submission" date="2007-01" db="EMBL/GenBank/DDBJ databases">
        <title>Sequencing of the draft genome and assembly of Thermosinus carboxydivorans Nor1.</title>
        <authorList>
            <consortium name="US DOE Joint Genome Institute (JGI-PGF)"/>
            <person name="Copeland A."/>
            <person name="Lucas S."/>
            <person name="Lapidus A."/>
            <person name="Barry K."/>
            <person name="Glavina del Rio T."/>
            <person name="Dalin E."/>
            <person name="Tice H."/>
            <person name="Bruce D."/>
            <person name="Pitluck S."/>
            <person name="Richardson P."/>
        </authorList>
    </citation>
    <scope>NUCLEOTIDE SEQUENCE [LARGE SCALE GENOMIC DNA]</scope>
    <source>
        <strain evidence="7 8">Nor1</strain>
    </source>
</reference>
<dbReference type="SUPFAM" id="SSF52540">
    <property type="entry name" value="P-loop containing nucleoside triphosphate hydrolases"/>
    <property type="match status" value="1"/>
</dbReference>
<evidence type="ECO:0000256" key="3">
    <source>
        <dbReference type="ARBA" id="ARBA00022840"/>
    </source>
</evidence>
<dbReference type="EMBL" id="AAWL01000022">
    <property type="protein sequence ID" value="EAX46768.1"/>
    <property type="molecule type" value="Genomic_DNA"/>
</dbReference>
<protein>
    <recommendedName>
        <fullName evidence="4">Mg-protoporphyrin IX chelatase</fullName>
    </recommendedName>
</protein>
<evidence type="ECO:0000256" key="1">
    <source>
        <dbReference type="ARBA" id="ARBA00005799"/>
    </source>
</evidence>
<dbReference type="Gene3D" id="3.40.50.300">
    <property type="entry name" value="P-loop containing nucleotide triphosphate hydrolases"/>
    <property type="match status" value="1"/>
</dbReference>
<organism evidence="7 8">
    <name type="scientific">Thermosinus carboxydivorans Nor1</name>
    <dbReference type="NCBI Taxonomy" id="401526"/>
    <lineage>
        <taxon>Bacteria</taxon>
        <taxon>Bacillati</taxon>
        <taxon>Bacillota</taxon>
        <taxon>Negativicutes</taxon>
        <taxon>Selenomonadales</taxon>
        <taxon>Sporomusaceae</taxon>
        <taxon>Thermosinus</taxon>
    </lineage>
</organism>
<dbReference type="AlphaFoldDB" id="A1HT90"/>
<dbReference type="InterPro" id="IPR000523">
    <property type="entry name" value="Mg_chelatse_chII-like_cat_dom"/>
</dbReference>
<dbReference type="OrthoDB" id="9775079at2"/>
<dbReference type="Pfam" id="PF17863">
    <property type="entry name" value="AAA_lid_2"/>
    <property type="match status" value="1"/>
</dbReference>
<keyword evidence="3" id="KW-0067">ATP-binding</keyword>
<dbReference type="InterPro" id="IPR027417">
    <property type="entry name" value="P-loop_NTPase"/>
</dbReference>
<evidence type="ECO:0000256" key="2">
    <source>
        <dbReference type="ARBA" id="ARBA00022741"/>
    </source>
</evidence>
<feature type="domain" description="AAA+ ATPase" evidence="6">
    <location>
        <begin position="31"/>
        <end position="225"/>
    </location>
</feature>
<keyword evidence="8" id="KW-1185">Reference proteome</keyword>
<feature type="region of interest" description="Disordered" evidence="5">
    <location>
        <begin position="384"/>
        <end position="434"/>
    </location>
</feature>
<evidence type="ECO:0000313" key="7">
    <source>
        <dbReference type="EMBL" id="EAX46768.1"/>
    </source>
</evidence>
<dbReference type="Pfam" id="PF01078">
    <property type="entry name" value="Mg_chelatase"/>
    <property type="match status" value="1"/>
</dbReference>
<dbReference type="GO" id="GO:0016874">
    <property type="term" value="F:ligase activity"/>
    <property type="evidence" value="ECO:0007669"/>
    <property type="project" value="UniProtKB-KW"/>
</dbReference>
<comment type="similarity">
    <text evidence="1">Belongs to the Mg-chelatase subunits D/I family.</text>
</comment>
<dbReference type="SMART" id="SM00382">
    <property type="entry name" value="AAA"/>
    <property type="match status" value="1"/>
</dbReference>
<evidence type="ECO:0000256" key="5">
    <source>
        <dbReference type="SAM" id="MobiDB-lite"/>
    </source>
</evidence>
<dbReference type="PANTHER" id="PTHR32039">
    <property type="entry name" value="MAGNESIUM-CHELATASE SUBUNIT CHLI"/>
    <property type="match status" value="1"/>
</dbReference>
<name>A1HT90_9FIRM</name>
<evidence type="ECO:0000259" key="6">
    <source>
        <dbReference type="SMART" id="SM00382"/>
    </source>
</evidence>
<dbReference type="Proteomes" id="UP000005139">
    <property type="component" value="Unassembled WGS sequence"/>
</dbReference>
<dbReference type="eggNOG" id="COG1239">
    <property type="taxonomic scope" value="Bacteria"/>
</dbReference>
<dbReference type="Gene3D" id="1.10.8.80">
    <property type="entry name" value="Magnesium chelatase subunit I, C-Terminal domain"/>
    <property type="match status" value="1"/>
</dbReference>
<dbReference type="RefSeq" id="WP_007290242.1">
    <property type="nucleotide sequence ID" value="NZ_AAWL01000022.1"/>
</dbReference>
<keyword evidence="2" id="KW-0547">Nucleotide-binding</keyword>